<proteinExistence type="predicted"/>
<dbReference type="EMBL" id="QRCM01000001">
    <property type="protein sequence ID" value="TXG90486.1"/>
    <property type="molecule type" value="Genomic_DNA"/>
</dbReference>
<reference evidence="2 3" key="1">
    <citation type="submission" date="2018-07" db="EMBL/GenBank/DDBJ databases">
        <title>Genome sequence of Rhodococcus rhodnii ATCC 35071 from Rhodnius prolixus.</title>
        <authorList>
            <person name="Patel V."/>
            <person name="Vogel K.J."/>
        </authorList>
    </citation>
    <scope>NUCLEOTIDE SEQUENCE [LARGE SCALE GENOMIC DNA]</scope>
    <source>
        <strain evidence="2 3">ATCC 35071</strain>
    </source>
</reference>
<sequence>MPFTSLDRRLVGWSALFVVSQSLIGAVLGPAAPRVLQGQTAMSARAYREVLESMDDAETARYRRHFYLDFVHPLVFAIALRTGVKRLSELTSISPRTRSALLAAASVSAAADYAENVVGLYLLDHREAISDPVVRATSTVSITKWVLALGTFGCLAQGFVRFWGSNLRNS</sequence>
<dbReference type="Proteomes" id="UP000471120">
    <property type="component" value="Unassembled WGS sequence"/>
</dbReference>
<keyword evidence="1" id="KW-1133">Transmembrane helix</keyword>
<organism evidence="2 3">
    <name type="scientific">Rhodococcus rhodnii</name>
    <dbReference type="NCBI Taxonomy" id="38312"/>
    <lineage>
        <taxon>Bacteria</taxon>
        <taxon>Bacillati</taxon>
        <taxon>Actinomycetota</taxon>
        <taxon>Actinomycetes</taxon>
        <taxon>Mycobacteriales</taxon>
        <taxon>Nocardiaceae</taxon>
        <taxon>Rhodococcus</taxon>
    </lineage>
</organism>
<feature type="transmembrane region" description="Helical" evidence="1">
    <location>
        <begin position="142"/>
        <end position="164"/>
    </location>
</feature>
<gene>
    <name evidence="2" type="ORF">DW322_09955</name>
</gene>
<keyword evidence="1" id="KW-0812">Transmembrane</keyword>
<name>A0A6P2CGX1_9NOCA</name>
<comment type="caution">
    <text evidence="2">The sequence shown here is derived from an EMBL/GenBank/DDBJ whole genome shotgun (WGS) entry which is preliminary data.</text>
</comment>
<dbReference type="AlphaFoldDB" id="A0A6P2CGX1"/>
<accession>A0A6P2CGX1</accession>
<evidence type="ECO:0000313" key="2">
    <source>
        <dbReference type="EMBL" id="TXG90486.1"/>
    </source>
</evidence>
<protein>
    <submittedName>
        <fullName evidence="2">Uncharacterized protein</fullName>
    </submittedName>
</protein>
<keyword evidence="1" id="KW-0472">Membrane</keyword>
<evidence type="ECO:0000313" key="3">
    <source>
        <dbReference type="Proteomes" id="UP000471120"/>
    </source>
</evidence>
<evidence type="ECO:0000256" key="1">
    <source>
        <dbReference type="SAM" id="Phobius"/>
    </source>
</evidence>
<dbReference type="RefSeq" id="WP_010839332.1">
    <property type="nucleotide sequence ID" value="NZ_QRCM01000001.1"/>
</dbReference>